<gene>
    <name evidence="2" type="ORF">IT779_10810</name>
</gene>
<dbReference type="Proteomes" id="UP000655751">
    <property type="component" value="Unassembled WGS sequence"/>
</dbReference>
<name>A0A931IAB0_9NOCA</name>
<comment type="caution">
    <text evidence="2">The sequence shown here is derived from an EMBL/GenBank/DDBJ whole genome shotgun (WGS) entry which is preliminary data.</text>
</comment>
<keyword evidence="3" id="KW-1185">Reference proteome</keyword>
<feature type="domain" description="Mce/MlaD" evidence="1">
    <location>
        <begin position="39"/>
        <end position="112"/>
    </location>
</feature>
<dbReference type="PANTHER" id="PTHR33371">
    <property type="entry name" value="INTERMEMBRANE PHOSPHOLIPID TRANSPORT SYSTEM BINDING PROTEIN MLAD-RELATED"/>
    <property type="match status" value="1"/>
</dbReference>
<sequence>MLMLTRILGSRGLMSAAVIVVFALVAVIGFTLARPEPDTRTYCADMPDSIGLYKGSAVTVLGIEVGKVTEIAPEGSSARVRFTVREDRALPLDVGAVTVSDTIIADRELELVGAEPADGPGWDPAQCITKTLTPLSFSRTFNALAQLTDQINGAQDPAQRDALGSGLESLDKATAGSGAQLNALIEQLGRALASPNAAIGHVGALIDAIAELAHRARGGWGKVETIVTELPQTFYDIVTIAFPPIVKLVGDLSDVLPQLNDVVTMLGTPAVRAVGSIENLPQLLAAGVGSLTELLGRTPAIAGGFASAVDPATGKATVAYAPPALAVPEQQASQVCAALQTITGQPCPAAAGGAVAVPALPVLLGAVSAR</sequence>
<evidence type="ECO:0000313" key="3">
    <source>
        <dbReference type="Proteomes" id="UP000655751"/>
    </source>
</evidence>
<dbReference type="InterPro" id="IPR003399">
    <property type="entry name" value="Mce/MlaD"/>
</dbReference>
<proteinExistence type="predicted"/>
<reference evidence="2" key="1">
    <citation type="submission" date="2020-11" db="EMBL/GenBank/DDBJ databases">
        <title>Nocardia NEAU-351.nov., a novel actinomycete isolated from the cow dung.</title>
        <authorList>
            <person name="Zhang X."/>
        </authorList>
    </citation>
    <scope>NUCLEOTIDE SEQUENCE</scope>
    <source>
        <strain evidence="2">NEAU-351</strain>
    </source>
</reference>
<dbReference type="InterPro" id="IPR052336">
    <property type="entry name" value="MlaD_Phospholipid_Transporter"/>
</dbReference>
<evidence type="ECO:0000313" key="2">
    <source>
        <dbReference type="EMBL" id="MBH0776775.1"/>
    </source>
</evidence>
<dbReference type="Pfam" id="PF02470">
    <property type="entry name" value="MlaD"/>
    <property type="match status" value="1"/>
</dbReference>
<dbReference type="EMBL" id="JADMLG010000003">
    <property type="protein sequence ID" value="MBH0776775.1"/>
    <property type="molecule type" value="Genomic_DNA"/>
</dbReference>
<dbReference type="PANTHER" id="PTHR33371:SF4">
    <property type="entry name" value="INTERMEMBRANE PHOSPHOLIPID TRANSPORT SYSTEM BINDING PROTEIN MLAD"/>
    <property type="match status" value="1"/>
</dbReference>
<accession>A0A931IAB0</accession>
<evidence type="ECO:0000259" key="1">
    <source>
        <dbReference type="Pfam" id="PF02470"/>
    </source>
</evidence>
<dbReference type="AlphaFoldDB" id="A0A931IAB0"/>
<dbReference type="GO" id="GO:0005576">
    <property type="term" value="C:extracellular region"/>
    <property type="evidence" value="ECO:0007669"/>
    <property type="project" value="TreeGrafter"/>
</dbReference>
<protein>
    <submittedName>
        <fullName evidence="2">MCE family protein</fullName>
    </submittedName>
</protein>
<organism evidence="2 3">
    <name type="scientific">Nocardia bovistercoris</name>
    <dbReference type="NCBI Taxonomy" id="2785916"/>
    <lineage>
        <taxon>Bacteria</taxon>
        <taxon>Bacillati</taxon>
        <taxon>Actinomycetota</taxon>
        <taxon>Actinomycetes</taxon>
        <taxon>Mycobacteriales</taxon>
        <taxon>Nocardiaceae</taxon>
        <taxon>Nocardia</taxon>
    </lineage>
</organism>